<dbReference type="STRING" id="285473.A4G23_03934"/>
<keyword evidence="3" id="KW-1185">Reference proteome</keyword>
<dbReference type="EMBL" id="CP017316">
    <property type="protein sequence ID" value="AOT61057.1"/>
    <property type="molecule type" value="Genomic_DNA"/>
</dbReference>
<dbReference type="RefSeq" id="WP_031130226.1">
    <property type="nucleotide sequence ID" value="NZ_CP017316.1"/>
</dbReference>
<feature type="transmembrane region" description="Helical" evidence="1">
    <location>
        <begin position="279"/>
        <end position="300"/>
    </location>
</feature>
<reference evidence="2 3" key="1">
    <citation type="submission" date="2016-09" db="EMBL/GenBank/DDBJ databases">
        <title>Streptomyces rubrolavendulae MJM4426 Genome sequencing and assembly.</title>
        <authorList>
            <person name="Kim J.-G."/>
        </authorList>
    </citation>
    <scope>NUCLEOTIDE SEQUENCE [LARGE SCALE GENOMIC DNA]</scope>
    <source>
        <strain evidence="2 3">MJM4426</strain>
    </source>
</reference>
<accession>A0A1D8G6M4</accession>
<dbReference type="Proteomes" id="UP000095349">
    <property type="component" value="Chromosome"/>
</dbReference>
<keyword evidence="1" id="KW-1133">Transmembrane helix</keyword>
<dbReference type="PATRIC" id="fig|285473.5.peg.4128"/>
<evidence type="ECO:0000313" key="3">
    <source>
        <dbReference type="Proteomes" id="UP000095349"/>
    </source>
</evidence>
<evidence type="ECO:0000313" key="2">
    <source>
        <dbReference type="EMBL" id="AOT61057.1"/>
    </source>
</evidence>
<gene>
    <name evidence="2" type="ORF">A4G23_03934</name>
</gene>
<dbReference type="OrthoDB" id="4333168at2"/>
<proteinExistence type="predicted"/>
<dbReference type="AlphaFoldDB" id="A0A1D8G6M4"/>
<organism evidence="2 3">
    <name type="scientific">Streptomyces rubrolavendulae</name>
    <dbReference type="NCBI Taxonomy" id="285473"/>
    <lineage>
        <taxon>Bacteria</taxon>
        <taxon>Bacillati</taxon>
        <taxon>Actinomycetota</taxon>
        <taxon>Actinomycetes</taxon>
        <taxon>Kitasatosporales</taxon>
        <taxon>Streptomycetaceae</taxon>
        <taxon>Streptomyces</taxon>
    </lineage>
</organism>
<dbReference type="GeneID" id="91405473"/>
<dbReference type="KEGG" id="srn:A4G23_03934"/>
<keyword evidence="1" id="KW-0812">Transmembrane</keyword>
<evidence type="ECO:0000256" key="1">
    <source>
        <dbReference type="SAM" id="Phobius"/>
    </source>
</evidence>
<keyword evidence="1" id="KW-0472">Membrane</keyword>
<feature type="transmembrane region" description="Helical" evidence="1">
    <location>
        <begin position="177"/>
        <end position="197"/>
    </location>
</feature>
<name>A0A1D8G6M4_9ACTN</name>
<protein>
    <submittedName>
        <fullName evidence="2">Uncharacterized protein</fullName>
    </submittedName>
</protein>
<feature type="transmembrane region" description="Helical" evidence="1">
    <location>
        <begin position="209"/>
        <end position="231"/>
    </location>
</feature>
<sequence length="308" mass="32452">MSTTARDLRRRLKLLVGLGLAATLVLSGVYRAVHDDAARLSEASSPGVLAVDTARSSLLLAHETVPESGLEGAGSGSFHTRVSVAHQALALAASENVTGIEGRRTLQTVTGLIAVYTGWVEQAHREPAGSPLRTAYLHYAARVLDDPDTDQDITGRLDLLRERQMAVAEKQAAFGTWTAWALAVGAVLFAALCAALVEAQRFTRRRFRQVADVPLLLATVLWAAGAAVLAWHTAWTRAGAADALAELRGEPTGARVAEAGESVAGHLADVGARAAVSDLVLVGGVALVALTVSGLLPRIAEYRPRRPR</sequence>